<dbReference type="PANTHER" id="PTHR19375">
    <property type="entry name" value="HEAT SHOCK PROTEIN 70KDA"/>
    <property type="match status" value="1"/>
</dbReference>
<dbReference type="Gene3D" id="3.30.420.40">
    <property type="match status" value="2"/>
</dbReference>
<reference evidence="6 7" key="1">
    <citation type="journal article" date="2018" name="Genet. Mol. Biol.">
        <title>The genome sequence of Dyella jiangningensis FCAV SCS01 from a lignocellulose-decomposing microbial consortium metagenome reveals potential for biotechnological applications.</title>
        <authorList>
            <person name="Desiderato J.G."/>
            <person name="Alvarenga D.O."/>
            <person name="Constancio M.T.L."/>
            <person name="Alves L.M.C."/>
            <person name="Varani A.M."/>
        </authorList>
    </citation>
    <scope>NUCLEOTIDE SEQUENCE [LARGE SCALE GENOMIC DNA]</scope>
    <source>
        <strain evidence="6 7">FCAV SCS01</strain>
    </source>
</reference>
<evidence type="ECO:0000256" key="3">
    <source>
        <dbReference type="ARBA" id="ARBA00022840"/>
    </source>
</evidence>
<keyword evidence="3 5" id="KW-0067">ATP-binding</keyword>
<organism evidence="6 7">
    <name type="scientific">Dyella jiangningensis</name>
    <dbReference type="NCBI Taxonomy" id="1379159"/>
    <lineage>
        <taxon>Bacteria</taxon>
        <taxon>Pseudomonadati</taxon>
        <taxon>Pseudomonadota</taxon>
        <taxon>Gammaproteobacteria</taxon>
        <taxon>Lysobacterales</taxon>
        <taxon>Rhodanobacteraceae</taxon>
        <taxon>Dyella</taxon>
    </lineage>
</organism>
<evidence type="ECO:0000256" key="1">
    <source>
        <dbReference type="ARBA" id="ARBA00007381"/>
    </source>
</evidence>
<dbReference type="AlphaFoldDB" id="A0A328P5E6"/>
<dbReference type="InterPro" id="IPR013126">
    <property type="entry name" value="Hsp_70_fam"/>
</dbReference>
<dbReference type="GO" id="GO:0005524">
    <property type="term" value="F:ATP binding"/>
    <property type="evidence" value="ECO:0007669"/>
    <property type="project" value="UniProtKB-KW"/>
</dbReference>
<comment type="caution">
    <text evidence="6">The sequence shown here is derived from an EMBL/GenBank/DDBJ whole genome shotgun (WGS) entry which is preliminary data.</text>
</comment>
<comment type="similarity">
    <text evidence="1 5">Belongs to the heat shock protein 70 family.</text>
</comment>
<dbReference type="PROSITE" id="PS01036">
    <property type="entry name" value="HSP70_3"/>
    <property type="match status" value="1"/>
</dbReference>
<dbReference type="SUPFAM" id="SSF53067">
    <property type="entry name" value="Actin-like ATPase domain"/>
    <property type="match status" value="2"/>
</dbReference>
<keyword evidence="2 5" id="KW-0547">Nucleotide-binding</keyword>
<keyword evidence="7" id="KW-1185">Reference proteome</keyword>
<dbReference type="InterPro" id="IPR029047">
    <property type="entry name" value="HSP70_peptide-bd_sf"/>
</dbReference>
<dbReference type="InterPro" id="IPR018181">
    <property type="entry name" value="Heat_shock_70_CS"/>
</dbReference>
<name>A0A328P5E6_9GAMM</name>
<dbReference type="Pfam" id="PF00012">
    <property type="entry name" value="HSP70"/>
    <property type="match status" value="2"/>
</dbReference>
<dbReference type="Gene3D" id="3.90.640.10">
    <property type="entry name" value="Actin, Chain A, domain 4"/>
    <property type="match status" value="1"/>
</dbReference>
<accession>A0A328P5E6</accession>
<keyword evidence="4" id="KW-0143">Chaperone</keyword>
<dbReference type="PRINTS" id="PR00301">
    <property type="entry name" value="HEATSHOCK70"/>
</dbReference>
<dbReference type="RefSeq" id="WP_111981504.1">
    <property type="nucleotide sequence ID" value="NZ_NFZS01000001.1"/>
</dbReference>
<dbReference type="FunFam" id="3.30.420.40:FF:000071">
    <property type="entry name" value="Molecular chaperone DnaK"/>
    <property type="match status" value="1"/>
</dbReference>
<dbReference type="InterPro" id="IPR043129">
    <property type="entry name" value="ATPase_NBD"/>
</dbReference>
<dbReference type="OrthoDB" id="9766019at2"/>
<evidence type="ECO:0000313" key="6">
    <source>
        <dbReference type="EMBL" id="RAO77477.1"/>
    </source>
</evidence>
<evidence type="ECO:0000256" key="4">
    <source>
        <dbReference type="ARBA" id="ARBA00023186"/>
    </source>
</evidence>
<proteinExistence type="inferred from homology"/>
<dbReference type="GO" id="GO:0140662">
    <property type="term" value="F:ATP-dependent protein folding chaperone"/>
    <property type="evidence" value="ECO:0007669"/>
    <property type="project" value="InterPro"/>
</dbReference>
<dbReference type="Proteomes" id="UP000248926">
    <property type="component" value="Unassembled WGS sequence"/>
</dbReference>
<dbReference type="SUPFAM" id="SSF100920">
    <property type="entry name" value="Heat shock protein 70kD (HSP70), peptide-binding domain"/>
    <property type="match status" value="1"/>
</dbReference>
<dbReference type="PROSITE" id="PS00329">
    <property type="entry name" value="HSP70_2"/>
    <property type="match status" value="1"/>
</dbReference>
<dbReference type="Gene3D" id="2.60.34.10">
    <property type="entry name" value="Substrate Binding Domain Of DNAk, Chain A, domain 1"/>
    <property type="match status" value="1"/>
</dbReference>
<protein>
    <submittedName>
        <fullName evidence="6">Molecular chaperone HscC</fullName>
    </submittedName>
</protein>
<gene>
    <name evidence="6" type="ORF">CA260_06255</name>
</gene>
<dbReference type="EMBL" id="NFZS01000001">
    <property type="protein sequence ID" value="RAO77477.1"/>
    <property type="molecule type" value="Genomic_DNA"/>
</dbReference>
<evidence type="ECO:0000313" key="7">
    <source>
        <dbReference type="Proteomes" id="UP000248926"/>
    </source>
</evidence>
<evidence type="ECO:0000256" key="2">
    <source>
        <dbReference type="ARBA" id="ARBA00022741"/>
    </source>
</evidence>
<sequence>MIVGIDLGTTHSLIGTYGEQGPVLFPNALGGYLTPSVVSVDDAGHVIVGQAARDRMVSHPAASVATFKRWMGTPRETRLGPHVFRPEELSALILRALIADAEAASGEKVTEAVISVPAYFSDAQRKATRAAGELAGIRVERLINEPTAAALAYGLQEKHDGSRFLVFDLGGGTFDVSVLEMFEGVVEVHASAGDNFLGGEDFLDVLEMTVCSERQIDQAKLSPQERGQLRRRLEVAKRQLGNGGAASVEWQYGEQAVAWDIDEERFARLSEPLVHRLRAPLERAMRDANLQPTQLDEIVLVGGASRMPLVARLVSRMFGRLPLRHVNPDEAIALGACIASGLKARDARLDEIILTDVCPYTLGIEVSRRDEAGGHQQGFFAPIIHRNSTVPVSRAETFQPVQDHQTQLELNVYQGENPMVERNIKLGSLSIVLPARRTAIENAVEVRFTYDVNGVLQVEATVQATGARHELVLEQNPGVLDPAEIRARLAALDAIKIHPRDKQENLAVLARAERLYEEYVSARQQLQQWIMQFRSVLDSQDESQIREHRRLFGEAMDLLEKSL</sequence>
<dbReference type="PROSITE" id="PS00297">
    <property type="entry name" value="HSP70_1"/>
    <property type="match status" value="1"/>
</dbReference>
<evidence type="ECO:0000256" key="5">
    <source>
        <dbReference type="RuleBase" id="RU003322"/>
    </source>
</evidence>